<dbReference type="SMART" id="SM00271">
    <property type="entry name" value="DnaJ"/>
    <property type="match status" value="1"/>
</dbReference>
<evidence type="ECO:0000259" key="3">
    <source>
        <dbReference type="PROSITE" id="PS50076"/>
    </source>
</evidence>
<dbReference type="OrthoDB" id="10250354at2759"/>
<dbReference type="Pfam" id="PF01556">
    <property type="entry name" value="DnaJ_C"/>
    <property type="match status" value="1"/>
</dbReference>
<dbReference type="Pfam" id="PF00226">
    <property type="entry name" value="DnaJ"/>
    <property type="match status" value="1"/>
</dbReference>
<dbReference type="HOGENOM" id="CLU_031313_0_0_1"/>
<dbReference type="GO" id="GO:0051082">
    <property type="term" value="F:unfolded protein binding"/>
    <property type="evidence" value="ECO:0007669"/>
    <property type="project" value="InterPro"/>
</dbReference>
<dbReference type="Proteomes" id="UP000053424">
    <property type="component" value="Unassembled WGS sequence"/>
</dbReference>
<dbReference type="PRINTS" id="PR00625">
    <property type="entry name" value="JDOMAIN"/>
</dbReference>
<feature type="compositionally biased region" description="Low complexity" evidence="2">
    <location>
        <begin position="71"/>
        <end position="102"/>
    </location>
</feature>
<gene>
    <name evidence="4" type="ORF">M413DRAFT_187225</name>
</gene>
<dbReference type="InterPro" id="IPR051339">
    <property type="entry name" value="DnaJ_subfamily_B"/>
</dbReference>
<dbReference type="InterPro" id="IPR036869">
    <property type="entry name" value="J_dom_sf"/>
</dbReference>
<dbReference type="GO" id="GO:0051087">
    <property type="term" value="F:protein-folding chaperone binding"/>
    <property type="evidence" value="ECO:0007669"/>
    <property type="project" value="TreeGrafter"/>
</dbReference>
<dbReference type="SUPFAM" id="SSF49493">
    <property type="entry name" value="HSP40/DnaJ peptide-binding domain"/>
    <property type="match status" value="2"/>
</dbReference>
<dbReference type="GO" id="GO:0006457">
    <property type="term" value="P:protein folding"/>
    <property type="evidence" value="ECO:0007669"/>
    <property type="project" value="InterPro"/>
</dbReference>
<evidence type="ECO:0000313" key="4">
    <source>
        <dbReference type="EMBL" id="KIM39901.1"/>
    </source>
</evidence>
<dbReference type="PROSITE" id="PS50076">
    <property type="entry name" value="DNAJ_2"/>
    <property type="match status" value="1"/>
</dbReference>
<dbReference type="GO" id="GO:0005829">
    <property type="term" value="C:cytosol"/>
    <property type="evidence" value="ECO:0007669"/>
    <property type="project" value="TreeGrafter"/>
</dbReference>
<dbReference type="EMBL" id="KN831784">
    <property type="protein sequence ID" value="KIM39901.1"/>
    <property type="molecule type" value="Genomic_DNA"/>
</dbReference>
<dbReference type="InterPro" id="IPR001623">
    <property type="entry name" value="DnaJ_domain"/>
</dbReference>
<name>A0A0C3C8I0_HEBCY</name>
<dbReference type="SUPFAM" id="SSF46565">
    <property type="entry name" value="Chaperone J-domain"/>
    <property type="match status" value="1"/>
</dbReference>
<accession>A0A0C3C8I0</accession>
<dbReference type="Gene3D" id="2.60.260.20">
    <property type="entry name" value="Urease metallochaperone UreE, N-terminal domain"/>
    <property type="match status" value="2"/>
</dbReference>
<dbReference type="CDD" id="cd10747">
    <property type="entry name" value="DnaJ_C"/>
    <property type="match status" value="1"/>
</dbReference>
<reference evidence="4 5" key="1">
    <citation type="submission" date="2014-04" db="EMBL/GenBank/DDBJ databases">
        <authorList>
            <consortium name="DOE Joint Genome Institute"/>
            <person name="Kuo A."/>
            <person name="Gay G."/>
            <person name="Dore J."/>
            <person name="Kohler A."/>
            <person name="Nagy L.G."/>
            <person name="Floudas D."/>
            <person name="Copeland A."/>
            <person name="Barry K.W."/>
            <person name="Cichocki N."/>
            <person name="Veneault-Fourrey C."/>
            <person name="LaButti K."/>
            <person name="Lindquist E.A."/>
            <person name="Lipzen A."/>
            <person name="Lundell T."/>
            <person name="Morin E."/>
            <person name="Murat C."/>
            <person name="Sun H."/>
            <person name="Tunlid A."/>
            <person name="Henrissat B."/>
            <person name="Grigoriev I.V."/>
            <person name="Hibbett D.S."/>
            <person name="Martin F."/>
            <person name="Nordberg H.P."/>
            <person name="Cantor M.N."/>
            <person name="Hua S.X."/>
        </authorList>
    </citation>
    <scope>NUCLEOTIDE SEQUENCE [LARGE SCALE GENOMIC DNA]</scope>
    <source>
        <strain evidence="5">h7</strain>
    </source>
</reference>
<feature type="domain" description="J" evidence="3">
    <location>
        <begin position="4"/>
        <end position="72"/>
    </location>
</feature>
<feature type="compositionally biased region" description="Basic residues" evidence="2">
    <location>
        <begin position="174"/>
        <end position="186"/>
    </location>
</feature>
<evidence type="ECO:0000313" key="5">
    <source>
        <dbReference type="Proteomes" id="UP000053424"/>
    </source>
</evidence>
<proteinExistence type="predicted"/>
<evidence type="ECO:0000256" key="2">
    <source>
        <dbReference type="SAM" id="MobiDB-lite"/>
    </source>
</evidence>
<dbReference type="AlphaFoldDB" id="A0A0C3C8I0"/>
<feature type="region of interest" description="Disordered" evidence="2">
    <location>
        <begin position="64"/>
        <end position="213"/>
    </location>
</feature>
<feature type="compositionally biased region" description="Polar residues" evidence="2">
    <location>
        <begin position="143"/>
        <end position="166"/>
    </location>
</feature>
<keyword evidence="1" id="KW-0143">Chaperone</keyword>
<sequence>MTMEAHDILCVPKDASEEQIRRAYKSLAFIWHPDRNIHNQADATAKFVEINKANRTLLRNLRRARRAAENGSSLSSTFSPLSGTTNLSDDSTPSASSRSRNSFQRDPSPQPPSSSPSNASPDYSCASGPSTSACDTPRGRPASRTSSCSYPPGGQHSTANIPGNTQSESPPKPSRSKLRKQSKSRSCRPDPFTGDYTPKTFPYRTPLESDPERAVKTLRPTRPLLRGAGADVPKKWVHVLPMTLEDIFRGKTLHFRVIAYTRSGKKNFVPLKVHVPPGSRAGDEIILEGVGHERKDGMRQDISFIVKELKHHTFRRVRDDLWIDLRLPWVDELNGKEGVIYIPGVDGQEYSVEVDHHATHRLHGIKTISKAGLPRYDGTGRGKLVVRWKISPPSSWRSFKLPDALKLKG</sequence>
<dbReference type="InterPro" id="IPR008971">
    <property type="entry name" value="HSP40/DnaJ_pept-bd"/>
</dbReference>
<keyword evidence="5" id="KW-1185">Reference proteome</keyword>
<dbReference type="CDD" id="cd06257">
    <property type="entry name" value="DnaJ"/>
    <property type="match status" value="1"/>
</dbReference>
<dbReference type="PANTHER" id="PTHR24078:SF522">
    <property type="entry name" value="DNAJ CHAPERONE C-TERMINAL DOMAIN-CONTAINING PROTEIN"/>
    <property type="match status" value="1"/>
</dbReference>
<dbReference type="Gene3D" id="1.10.287.110">
    <property type="entry name" value="DnaJ domain"/>
    <property type="match status" value="1"/>
</dbReference>
<dbReference type="PANTHER" id="PTHR24078">
    <property type="entry name" value="DNAJ HOMOLOG SUBFAMILY C MEMBER"/>
    <property type="match status" value="1"/>
</dbReference>
<organism evidence="4 5">
    <name type="scientific">Hebeloma cylindrosporum</name>
    <dbReference type="NCBI Taxonomy" id="76867"/>
    <lineage>
        <taxon>Eukaryota</taxon>
        <taxon>Fungi</taxon>
        <taxon>Dikarya</taxon>
        <taxon>Basidiomycota</taxon>
        <taxon>Agaricomycotina</taxon>
        <taxon>Agaricomycetes</taxon>
        <taxon>Agaricomycetidae</taxon>
        <taxon>Agaricales</taxon>
        <taxon>Agaricineae</taxon>
        <taxon>Hymenogastraceae</taxon>
        <taxon>Hebeloma</taxon>
    </lineage>
</organism>
<reference evidence="5" key="2">
    <citation type="submission" date="2015-01" db="EMBL/GenBank/DDBJ databases">
        <title>Evolutionary Origins and Diversification of the Mycorrhizal Mutualists.</title>
        <authorList>
            <consortium name="DOE Joint Genome Institute"/>
            <consortium name="Mycorrhizal Genomics Consortium"/>
            <person name="Kohler A."/>
            <person name="Kuo A."/>
            <person name="Nagy L.G."/>
            <person name="Floudas D."/>
            <person name="Copeland A."/>
            <person name="Barry K.W."/>
            <person name="Cichocki N."/>
            <person name="Veneault-Fourrey C."/>
            <person name="LaButti K."/>
            <person name="Lindquist E.A."/>
            <person name="Lipzen A."/>
            <person name="Lundell T."/>
            <person name="Morin E."/>
            <person name="Murat C."/>
            <person name="Riley R."/>
            <person name="Ohm R."/>
            <person name="Sun H."/>
            <person name="Tunlid A."/>
            <person name="Henrissat B."/>
            <person name="Grigoriev I.V."/>
            <person name="Hibbett D.S."/>
            <person name="Martin F."/>
        </authorList>
    </citation>
    <scope>NUCLEOTIDE SEQUENCE [LARGE SCALE GENOMIC DNA]</scope>
    <source>
        <strain evidence="5">h7</strain>
    </source>
</reference>
<dbReference type="STRING" id="686832.A0A0C3C8I0"/>
<dbReference type="InterPro" id="IPR002939">
    <property type="entry name" value="DnaJ_C"/>
</dbReference>
<protein>
    <recommendedName>
        <fullName evidence="3">J domain-containing protein</fullName>
    </recommendedName>
</protein>
<evidence type="ECO:0000256" key="1">
    <source>
        <dbReference type="ARBA" id="ARBA00023186"/>
    </source>
</evidence>